<evidence type="ECO:0000259" key="1">
    <source>
        <dbReference type="Pfam" id="PF07090"/>
    </source>
</evidence>
<dbReference type="Gene3D" id="3.40.50.880">
    <property type="match status" value="1"/>
</dbReference>
<dbReference type="PIRSF" id="PIRSF034405">
    <property type="entry name" value="UCP034405"/>
    <property type="match status" value="1"/>
</dbReference>
<dbReference type="PANTHER" id="PTHR37947">
    <property type="entry name" value="BLL2462 PROTEIN"/>
    <property type="match status" value="1"/>
</dbReference>
<proteinExistence type="predicted"/>
<gene>
    <name evidence="2" type="ORF">JK232_00490</name>
</gene>
<reference evidence="3" key="1">
    <citation type="submission" date="2023-07" db="EMBL/GenBank/DDBJ databases">
        <title>Genome-inferred correspondence between phylogeny and metabolic traits in the wild Drosophila gut microbiome.</title>
        <authorList>
            <person name="Bueno E."/>
            <person name="Blow F."/>
            <person name="Douglas A.E."/>
        </authorList>
    </citation>
    <scope>NUCLEOTIDE SEQUENCE [LARGE SCALE GENOMIC DNA]</scope>
    <source>
        <strain evidence="3">JGM97</strain>
    </source>
</reference>
<comment type="caution">
    <text evidence="2">The sequence shown here is derived from an EMBL/GenBank/DDBJ whole genome shotgun (WGS) entry which is preliminary data.</text>
</comment>
<dbReference type="CDD" id="cd03143">
    <property type="entry name" value="A4_beta-galactosidase_middle_domain"/>
    <property type="match status" value="1"/>
</dbReference>
<dbReference type="Proteomes" id="UP000680634">
    <property type="component" value="Unassembled WGS sequence"/>
</dbReference>
<organism evidence="2 3">
    <name type="scientific">Nissabacter archeti</name>
    <dbReference type="NCBI Taxonomy" id="1917880"/>
    <lineage>
        <taxon>Bacteria</taxon>
        <taxon>Pseudomonadati</taxon>
        <taxon>Pseudomonadota</taxon>
        <taxon>Gammaproteobacteria</taxon>
        <taxon>Enterobacterales</taxon>
        <taxon>Yersiniaceae</taxon>
        <taxon>Nissabacter</taxon>
    </lineage>
</organism>
<keyword evidence="3" id="KW-1185">Reference proteome</keyword>
<protein>
    <submittedName>
        <fullName evidence="2">Cytoplasmic protein</fullName>
    </submittedName>
</protein>
<dbReference type="PANTHER" id="PTHR37947:SF1">
    <property type="entry name" value="BLL2462 PROTEIN"/>
    <property type="match status" value="1"/>
</dbReference>
<dbReference type="EMBL" id="JAERKB010000001">
    <property type="protein sequence ID" value="MBS0967360.1"/>
    <property type="molecule type" value="Genomic_DNA"/>
</dbReference>
<dbReference type="SUPFAM" id="SSF52317">
    <property type="entry name" value="Class I glutamine amidotransferase-like"/>
    <property type="match status" value="1"/>
</dbReference>
<name>A0ABS5JBM1_9GAMM</name>
<accession>A0ABS5JBM1</accession>
<feature type="domain" description="Putative glutamine amidotransferase" evidence="1">
    <location>
        <begin position="22"/>
        <end position="271"/>
    </location>
</feature>
<evidence type="ECO:0000313" key="3">
    <source>
        <dbReference type="Proteomes" id="UP000680634"/>
    </source>
</evidence>
<dbReference type="Pfam" id="PF07090">
    <property type="entry name" value="GATase1_like"/>
    <property type="match status" value="1"/>
</dbReference>
<evidence type="ECO:0000313" key="2">
    <source>
        <dbReference type="EMBL" id="MBS0967360.1"/>
    </source>
</evidence>
<dbReference type="InterPro" id="IPR029062">
    <property type="entry name" value="Class_I_gatase-like"/>
</dbReference>
<sequence>MRISCTWPGEPGGRARVEKTKQVLLVGETWVSAATHYKGFDQFGSVTFHSGAGPLSAALAKTEFQLTHLPAHQAVEQLPFTAEALAAYDAILLSDIGASSLQLHPDVWLHGKPVPDRLKLLRSYVEQGGALAMFGGYLSFQGIDGKARWRRTPVEEVLPVNCLPYDDRLEVPEGFSAAVEPWAADHPILAGVPAAWPLLLGANEVEVKPGADVLARLPAGQGGHPLLVTGRYGRGRTLAWMSDVSPHWLPQSFIDWPGYATLFTNMLRWLTAVE</sequence>
<dbReference type="InterPro" id="IPR010768">
    <property type="entry name" value="GATase1-like"/>
</dbReference>
<dbReference type="InterPro" id="IPR017027">
    <property type="entry name" value="STM3548-like"/>
</dbReference>